<dbReference type="InterPro" id="IPR002295">
    <property type="entry name" value="N4/N6-MTase_EcoPI_Mod-like"/>
</dbReference>
<accession>A0ABT3KVU5</accession>
<sequence length="648" mass="73129">MKKLKMHSLNLAQENVIRILELFPNCVTEAQDSGGRVKLTVDFDQLRQELSDSIVEGPQERYHLNWPGKREAMLAANAPIAKTLRPCRKESVDFDKTQNLFIEGDNLNALKLLQETYLGKVKLIYIDPPYNTGNDFIYKDNFAESIETYKLHSNQEDASGNRLIANSDSSGRFHSAWLSMIFSRLKVARNLLSEDGLIIISIDSGEAANLRILMDEVFGARNFIGLLPTVMNLKGNNDAFAFSDTHEFTIIYAKSRFNCIVNELPIDEDKLDDWEEDERGLFKRADTLRRTGQDAARERRPNGWFPVFISRDQKVYVTEDDRPNSIDDVELWPKNDDGDELSWTWGKKKINEQPFNLLVIQGRNGLNIYKKQRPGFGDLPTSKPKSILYKPEYSSSNGTAELTELLGKNVFDSPPKPRALLRDLITLGACKDSIILDFFSGTGTTAHAAVALNALDGGRRRFIMVQLDAPCDSDSSAAKAGYKTIAEITKERIRRAGQTILSGPSHDEWNKDVGFRVLKIDTANMADVYYAPNTLDKGQIDLLVDNIKPDRIPEDLLFQVMLDWGVDLTLPIARRPIRGKDVYFVDGNVLVACFDEHSGIDEDFVKELAKHQPLRVVFRDAGFKNSAVKINVEQIFKLLSPATEVKCI</sequence>
<evidence type="ECO:0000256" key="6">
    <source>
        <dbReference type="ARBA" id="ARBA00047942"/>
    </source>
</evidence>
<dbReference type="Proteomes" id="UP001208935">
    <property type="component" value="Unassembled WGS sequence"/>
</dbReference>
<keyword evidence="9" id="KW-1185">Reference proteome</keyword>
<evidence type="ECO:0000256" key="4">
    <source>
        <dbReference type="ARBA" id="ARBA00022679"/>
    </source>
</evidence>
<dbReference type="InterPro" id="IPR002941">
    <property type="entry name" value="DNA_methylase_N4/N6"/>
</dbReference>
<evidence type="ECO:0000256" key="1">
    <source>
        <dbReference type="ARBA" id="ARBA00006594"/>
    </source>
</evidence>
<comment type="catalytic activity">
    <reaction evidence="6">
        <text>a 2'-deoxyadenosine in DNA + S-adenosyl-L-methionine = an N(6)-methyl-2'-deoxyadenosine in DNA + S-adenosyl-L-homocysteine + H(+)</text>
        <dbReference type="Rhea" id="RHEA:15197"/>
        <dbReference type="Rhea" id="RHEA-COMP:12418"/>
        <dbReference type="Rhea" id="RHEA-COMP:12419"/>
        <dbReference type="ChEBI" id="CHEBI:15378"/>
        <dbReference type="ChEBI" id="CHEBI:57856"/>
        <dbReference type="ChEBI" id="CHEBI:59789"/>
        <dbReference type="ChEBI" id="CHEBI:90615"/>
        <dbReference type="ChEBI" id="CHEBI:90616"/>
        <dbReference type="EC" id="2.1.1.72"/>
    </reaction>
</comment>
<evidence type="ECO:0000259" key="7">
    <source>
        <dbReference type="Pfam" id="PF01555"/>
    </source>
</evidence>
<keyword evidence="5" id="KW-0949">S-adenosyl-L-methionine</keyword>
<reference evidence="9" key="1">
    <citation type="submission" date="2023-07" db="EMBL/GenBank/DDBJ databases">
        <title>Verminephrobacter genomes.</title>
        <authorList>
            <person name="Lund M.B."/>
        </authorList>
    </citation>
    <scope>NUCLEOTIDE SEQUENCE [LARGE SCALE GENOMIC DNA]</scope>
    <source>
        <strain evidence="9">AtM5-05</strain>
    </source>
</reference>
<evidence type="ECO:0000256" key="3">
    <source>
        <dbReference type="ARBA" id="ARBA00022603"/>
    </source>
</evidence>
<dbReference type="RefSeq" id="WP_010100218.1">
    <property type="nucleotide sequence ID" value="NZ_QZCW01000003.1"/>
</dbReference>
<keyword evidence="4" id="KW-0808">Transferase</keyword>
<keyword evidence="3" id="KW-0489">Methyltransferase</keyword>
<proteinExistence type="inferred from homology"/>
<dbReference type="Gene3D" id="3.40.50.150">
    <property type="entry name" value="Vaccinia Virus protein VP39"/>
    <property type="match status" value="1"/>
</dbReference>
<feature type="domain" description="DNA methylase N-4/N-6" evidence="7">
    <location>
        <begin position="121"/>
        <end position="453"/>
    </location>
</feature>
<comment type="caution">
    <text evidence="8">The sequence shown here is derived from an EMBL/GenBank/DDBJ whole genome shotgun (WGS) entry which is preliminary data.</text>
</comment>
<dbReference type="PIRSF" id="PIRSF015855">
    <property type="entry name" value="TypeIII_Mtase_mKpnI"/>
    <property type="match status" value="1"/>
</dbReference>
<dbReference type="SUPFAM" id="SSF53335">
    <property type="entry name" value="S-adenosyl-L-methionine-dependent methyltransferases"/>
    <property type="match status" value="1"/>
</dbReference>
<gene>
    <name evidence="8" type="ORF">D5039_15215</name>
</gene>
<dbReference type="InterPro" id="IPR029063">
    <property type="entry name" value="SAM-dependent_MTases_sf"/>
</dbReference>
<organism evidence="8 9">
    <name type="scientific">Verminephrobacter aporrectodeae subsp. tuberculatae</name>
    <dbReference type="NCBI Taxonomy" id="1110392"/>
    <lineage>
        <taxon>Bacteria</taxon>
        <taxon>Pseudomonadati</taxon>
        <taxon>Pseudomonadota</taxon>
        <taxon>Betaproteobacteria</taxon>
        <taxon>Burkholderiales</taxon>
        <taxon>Comamonadaceae</taxon>
        <taxon>Verminephrobacter</taxon>
    </lineage>
</organism>
<evidence type="ECO:0000256" key="2">
    <source>
        <dbReference type="ARBA" id="ARBA00011900"/>
    </source>
</evidence>
<protein>
    <recommendedName>
        <fullName evidence="2">site-specific DNA-methyltransferase (adenine-specific)</fullName>
        <ecNumber evidence="2">2.1.1.72</ecNumber>
    </recommendedName>
</protein>
<dbReference type="InterPro" id="IPR002052">
    <property type="entry name" value="DNA_methylase_N6_adenine_CS"/>
</dbReference>
<evidence type="ECO:0000313" key="8">
    <source>
        <dbReference type="EMBL" id="MCW5322455.1"/>
    </source>
</evidence>
<dbReference type="EMBL" id="QZCW01000003">
    <property type="protein sequence ID" value="MCW5322455.1"/>
    <property type="molecule type" value="Genomic_DNA"/>
</dbReference>
<comment type="similarity">
    <text evidence="1">Belongs to the N(4)/N(6)-methyltransferase family.</text>
</comment>
<evidence type="ECO:0000256" key="5">
    <source>
        <dbReference type="ARBA" id="ARBA00022691"/>
    </source>
</evidence>
<evidence type="ECO:0000313" key="9">
    <source>
        <dbReference type="Proteomes" id="UP001208935"/>
    </source>
</evidence>
<dbReference type="PROSITE" id="PS00092">
    <property type="entry name" value="N6_MTASE"/>
    <property type="match status" value="1"/>
</dbReference>
<dbReference type="EC" id="2.1.1.72" evidence="2"/>
<name>A0ABT3KVU5_9BURK</name>
<dbReference type="Pfam" id="PF01555">
    <property type="entry name" value="N6_N4_Mtase"/>
    <property type="match status" value="1"/>
</dbReference>
<dbReference type="PRINTS" id="PR00506">
    <property type="entry name" value="D21N6MTFRASE"/>
</dbReference>